<organism evidence="2 3">
    <name type="scientific">Amnibacterium endophyticum</name>
    <dbReference type="NCBI Taxonomy" id="2109337"/>
    <lineage>
        <taxon>Bacteria</taxon>
        <taxon>Bacillati</taxon>
        <taxon>Actinomycetota</taxon>
        <taxon>Actinomycetes</taxon>
        <taxon>Micrococcales</taxon>
        <taxon>Microbacteriaceae</taxon>
        <taxon>Amnibacterium</taxon>
    </lineage>
</organism>
<proteinExistence type="predicted"/>
<dbReference type="Proteomes" id="UP001597347">
    <property type="component" value="Unassembled WGS sequence"/>
</dbReference>
<gene>
    <name evidence="2" type="ORF">ACFSBI_12260</name>
</gene>
<comment type="caution">
    <text evidence="2">The sequence shown here is derived from an EMBL/GenBank/DDBJ whole genome shotgun (WGS) entry which is preliminary data.</text>
</comment>
<evidence type="ECO:0008006" key="4">
    <source>
        <dbReference type="Google" id="ProtNLM"/>
    </source>
</evidence>
<dbReference type="EMBL" id="JBHUEA010000019">
    <property type="protein sequence ID" value="MFD1722323.1"/>
    <property type="molecule type" value="Genomic_DNA"/>
</dbReference>
<keyword evidence="3" id="KW-1185">Reference proteome</keyword>
<keyword evidence="1" id="KW-0732">Signal</keyword>
<accession>A0ABW4LHX6</accession>
<name>A0ABW4LHX6_9MICO</name>
<protein>
    <recommendedName>
        <fullName evidence="4">Lipoprotein</fullName>
    </recommendedName>
</protein>
<sequence>MRRLVALLVVLGALATACSGPRYTSERLVVARRVPGSVGTTHLEGSVDYDSRGCVSVDGAVLVAPPGSSLIDDGIIVIAPSALHRADRQLQVGEPLTPGLVGVVVGPGSSAVPAAPDCGADRYFLIT</sequence>
<dbReference type="RefSeq" id="WP_377935324.1">
    <property type="nucleotide sequence ID" value="NZ_JBHUEA010000019.1"/>
</dbReference>
<feature type="signal peptide" evidence="1">
    <location>
        <begin position="1"/>
        <end position="19"/>
    </location>
</feature>
<dbReference type="PROSITE" id="PS51257">
    <property type="entry name" value="PROKAR_LIPOPROTEIN"/>
    <property type="match status" value="1"/>
</dbReference>
<evidence type="ECO:0000256" key="1">
    <source>
        <dbReference type="SAM" id="SignalP"/>
    </source>
</evidence>
<evidence type="ECO:0000313" key="2">
    <source>
        <dbReference type="EMBL" id="MFD1722323.1"/>
    </source>
</evidence>
<reference evidence="3" key="1">
    <citation type="journal article" date="2019" name="Int. J. Syst. Evol. Microbiol.">
        <title>The Global Catalogue of Microorganisms (GCM) 10K type strain sequencing project: providing services to taxonomists for standard genome sequencing and annotation.</title>
        <authorList>
            <consortium name="The Broad Institute Genomics Platform"/>
            <consortium name="The Broad Institute Genome Sequencing Center for Infectious Disease"/>
            <person name="Wu L."/>
            <person name="Ma J."/>
        </authorList>
    </citation>
    <scope>NUCLEOTIDE SEQUENCE [LARGE SCALE GENOMIC DNA]</scope>
    <source>
        <strain evidence="3">CGMCC 1.12471</strain>
    </source>
</reference>
<feature type="chain" id="PRO_5045811770" description="Lipoprotein" evidence="1">
    <location>
        <begin position="20"/>
        <end position="127"/>
    </location>
</feature>
<evidence type="ECO:0000313" key="3">
    <source>
        <dbReference type="Proteomes" id="UP001597347"/>
    </source>
</evidence>